<dbReference type="PANTHER" id="PTHR45992:SF2">
    <property type="entry name" value="EUKARYOTIC ELONGATION FACTOR 2 KINASE"/>
    <property type="match status" value="1"/>
</dbReference>
<keyword evidence="5" id="KW-0067">ATP-binding</keyword>
<dbReference type="GO" id="GO:0004674">
    <property type="term" value="F:protein serine/threonine kinase activity"/>
    <property type="evidence" value="ECO:0007669"/>
    <property type="project" value="UniProtKB-KW"/>
</dbReference>
<evidence type="ECO:0000313" key="8">
    <source>
        <dbReference type="Proteomes" id="UP000265703"/>
    </source>
</evidence>
<dbReference type="AlphaFoldDB" id="A0A397SLH4"/>
<dbReference type="PANTHER" id="PTHR45992">
    <property type="entry name" value="EUKARYOTIC ELONGATION FACTOR 2 KINASE-RELATED"/>
    <property type="match status" value="1"/>
</dbReference>
<reference evidence="7 8" key="1">
    <citation type="submission" date="2018-06" db="EMBL/GenBank/DDBJ databases">
        <title>Comparative genomics reveals the genomic features of Rhizophagus irregularis, R. cerebriforme, R. diaphanum and Gigaspora rosea, and their symbiotic lifestyle signature.</title>
        <authorList>
            <person name="Morin E."/>
            <person name="San Clemente H."/>
            <person name="Chen E.C.H."/>
            <person name="De La Providencia I."/>
            <person name="Hainaut M."/>
            <person name="Kuo A."/>
            <person name="Kohler A."/>
            <person name="Murat C."/>
            <person name="Tang N."/>
            <person name="Roy S."/>
            <person name="Loubradou J."/>
            <person name="Henrissat B."/>
            <person name="Grigoriev I.V."/>
            <person name="Corradi N."/>
            <person name="Roux C."/>
            <person name="Martin F.M."/>
        </authorList>
    </citation>
    <scope>NUCLEOTIDE SEQUENCE [LARGE SCALE GENOMIC DNA]</scope>
    <source>
        <strain evidence="7 8">DAOM 227022</strain>
    </source>
</reference>
<dbReference type="SUPFAM" id="SSF56112">
    <property type="entry name" value="Protein kinase-like (PK-like)"/>
    <property type="match status" value="1"/>
</dbReference>
<dbReference type="GO" id="GO:0031037">
    <property type="term" value="P:myosin II filament disassembly"/>
    <property type="evidence" value="ECO:0007669"/>
    <property type="project" value="TreeGrafter"/>
</dbReference>
<protein>
    <submittedName>
        <fullName evidence="7">Kinase-like domain-containing protein</fullName>
    </submittedName>
</protein>
<evidence type="ECO:0000256" key="1">
    <source>
        <dbReference type="ARBA" id="ARBA00022527"/>
    </source>
</evidence>
<dbReference type="Pfam" id="PF02816">
    <property type="entry name" value="Alpha_kinase"/>
    <property type="match status" value="1"/>
</dbReference>
<dbReference type="InterPro" id="IPR011009">
    <property type="entry name" value="Kinase-like_dom_sf"/>
</dbReference>
<evidence type="ECO:0000256" key="5">
    <source>
        <dbReference type="ARBA" id="ARBA00022840"/>
    </source>
</evidence>
<keyword evidence="3" id="KW-0547">Nucleotide-binding</keyword>
<gene>
    <name evidence="7" type="ORF">C1645_833440</name>
</gene>
<keyword evidence="1" id="KW-0723">Serine/threonine-protein kinase</keyword>
<proteinExistence type="predicted"/>
<comment type="caution">
    <text evidence="7">The sequence shown here is derived from an EMBL/GenBank/DDBJ whole genome shotgun (WGS) entry which is preliminary data.</text>
</comment>
<sequence>MVYISDMIPDLKLSSSESNFVVKSYKKVYRNKSDTISMGVQMQTITKKYYSIEPYVEGQYKNTIVTMDSRYNILIIDMQGCGKYFTDPQDHTNYLSERPHYGAGNIQSEGIKAFVNTHKCNYICEKLNNKKLDNNNINNIIELE</sequence>
<keyword evidence="4 7" id="KW-0418">Kinase</keyword>
<feature type="domain" description="Alpha-type protein kinase" evidence="6">
    <location>
        <begin position="1"/>
        <end position="132"/>
    </location>
</feature>
<evidence type="ECO:0000256" key="4">
    <source>
        <dbReference type="ARBA" id="ARBA00022777"/>
    </source>
</evidence>
<dbReference type="InterPro" id="IPR004166">
    <property type="entry name" value="a-kinase_dom"/>
</dbReference>
<evidence type="ECO:0000256" key="2">
    <source>
        <dbReference type="ARBA" id="ARBA00022679"/>
    </source>
</evidence>
<accession>A0A397SLH4</accession>
<dbReference type="Proteomes" id="UP000265703">
    <property type="component" value="Unassembled WGS sequence"/>
</dbReference>
<evidence type="ECO:0000259" key="6">
    <source>
        <dbReference type="PROSITE" id="PS51158"/>
    </source>
</evidence>
<dbReference type="GO" id="GO:1903013">
    <property type="term" value="P:response to differentiation-inducing factor 1"/>
    <property type="evidence" value="ECO:0007669"/>
    <property type="project" value="TreeGrafter"/>
</dbReference>
<evidence type="ECO:0000256" key="3">
    <source>
        <dbReference type="ARBA" id="ARBA00022741"/>
    </source>
</evidence>
<dbReference type="EMBL" id="QKYT01000551">
    <property type="protein sequence ID" value="RIA83661.1"/>
    <property type="molecule type" value="Genomic_DNA"/>
</dbReference>
<dbReference type="PROSITE" id="PS51158">
    <property type="entry name" value="ALPHA_KINASE"/>
    <property type="match status" value="1"/>
</dbReference>
<keyword evidence="8" id="KW-1185">Reference proteome</keyword>
<name>A0A397SLH4_9GLOM</name>
<dbReference type="OrthoDB" id="2871286at2759"/>
<dbReference type="GO" id="GO:0005524">
    <property type="term" value="F:ATP binding"/>
    <property type="evidence" value="ECO:0007669"/>
    <property type="project" value="UniProtKB-KW"/>
</dbReference>
<keyword evidence="2" id="KW-0808">Transferase</keyword>
<evidence type="ECO:0000313" key="7">
    <source>
        <dbReference type="EMBL" id="RIA83661.1"/>
    </source>
</evidence>
<dbReference type="InterPro" id="IPR051852">
    <property type="entry name" value="Alpha-type_PK"/>
</dbReference>
<dbReference type="Gene3D" id="3.20.200.10">
    <property type="entry name" value="MHCK/EF2 kinase"/>
    <property type="match status" value="1"/>
</dbReference>
<dbReference type="SMART" id="SM00811">
    <property type="entry name" value="Alpha_kinase"/>
    <property type="match status" value="1"/>
</dbReference>
<organism evidence="7 8">
    <name type="scientific">Glomus cerebriforme</name>
    <dbReference type="NCBI Taxonomy" id="658196"/>
    <lineage>
        <taxon>Eukaryota</taxon>
        <taxon>Fungi</taxon>
        <taxon>Fungi incertae sedis</taxon>
        <taxon>Mucoromycota</taxon>
        <taxon>Glomeromycotina</taxon>
        <taxon>Glomeromycetes</taxon>
        <taxon>Glomerales</taxon>
        <taxon>Glomeraceae</taxon>
        <taxon>Glomus</taxon>
    </lineage>
</organism>